<evidence type="ECO:0000256" key="1">
    <source>
        <dbReference type="SAM" id="MobiDB-lite"/>
    </source>
</evidence>
<dbReference type="EMBL" id="LT598463">
    <property type="protein sequence ID" value="SCU86545.1"/>
    <property type="molecule type" value="Genomic_DNA"/>
</dbReference>
<feature type="region of interest" description="Disordered" evidence="1">
    <location>
        <begin position="123"/>
        <end position="171"/>
    </location>
</feature>
<sequence length="171" mass="19880">MDPYSLKRDNRKKFFDKEKLKRRHATPSDRKYRILNKQEQSTTEIEEELSLEGNDYRYHEDLSMTYGQDEFDSQQVNRKLKEVLQKKVGDTDFGASERLTRKNLESMNVDQLNKVLGRNKFKSERTELSDALPAKSVPQIKKAPAQSASATTSMIPEELETEQSFLDDLIS</sequence>
<proteinExistence type="predicted"/>
<keyword evidence="3" id="KW-1185">Reference proteome</keyword>
<accession>A0A1G4J988</accession>
<dbReference type="InterPro" id="IPR035303">
    <property type="entry name" value="DUF5364"/>
</dbReference>
<evidence type="ECO:0000313" key="3">
    <source>
        <dbReference type="Proteomes" id="UP000191024"/>
    </source>
</evidence>
<dbReference type="AlphaFoldDB" id="A0A1G4J988"/>
<protein>
    <submittedName>
        <fullName evidence="2">LAMI_0D02564g1_1</fullName>
    </submittedName>
</protein>
<dbReference type="Pfam" id="PF17322">
    <property type="entry name" value="DUF5364"/>
    <property type="match status" value="1"/>
</dbReference>
<dbReference type="OrthoDB" id="4069039at2759"/>
<gene>
    <name evidence="2" type="ORF">LAMI_0D02564G</name>
</gene>
<name>A0A1G4J988_9SACH</name>
<organism evidence="2 3">
    <name type="scientific">Lachancea mirantina</name>
    <dbReference type="NCBI Taxonomy" id="1230905"/>
    <lineage>
        <taxon>Eukaryota</taxon>
        <taxon>Fungi</taxon>
        <taxon>Dikarya</taxon>
        <taxon>Ascomycota</taxon>
        <taxon>Saccharomycotina</taxon>
        <taxon>Saccharomycetes</taxon>
        <taxon>Saccharomycetales</taxon>
        <taxon>Saccharomycetaceae</taxon>
        <taxon>Lachancea</taxon>
    </lineage>
</organism>
<reference evidence="2 3" key="1">
    <citation type="submission" date="2016-03" db="EMBL/GenBank/DDBJ databases">
        <authorList>
            <person name="Devillers H."/>
        </authorList>
    </citation>
    <scope>NUCLEOTIDE SEQUENCE [LARGE SCALE GENOMIC DNA]</scope>
    <source>
        <strain evidence="2">CBS 11717</strain>
    </source>
</reference>
<dbReference type="Proteomes" id="UP000191024">
    <property type="component" value="Chromosome D"/>
</dbReference>
<evidence type="ECO:0000313" key="2">
    <source>
        <dbReference type="EMBL" id="SCU86545.1"/>
    </source>
</evidence>